<reference evidence="1 2" key="1">
    <citation type="submission" date="2020-02" db="EMBL/GenBank/DDBJ databases">
        <title>Acidophilic actinobacteria isolated from forest soil.</title>
        <authorList>
            <person name="Golinska P."/>
        </authorList>
    </citation>
    <scope>NUCLEOTIDE SEQUENCE [LARGE SCALE GENOMIC DNA]</scope>
    <source>
        <strain evidence="1 2">NL8</strain>
    </source>
</reference>
<accession>A0ABS5L0H0</accession>
<proteinExistence type="predicted"/>
<organism evidence="1 2">
    <name type="scientific">Catenulispora pinistramenti</name>
    <dbReference type="NCBI Taxonomy" id="2705254"/>
    <lineage>
        <taxon>Bacteria</taxon>
        <taxon>Bacillati</taxon>
        <taxon>Actinomycetota</taxon>
        <taxon>Actinomycetes</taxon>
        <taxon>Catenulisporales</taxon>
        <taxon>Catenulisporaceae</taxon>
        <taxon>Catenulispora</taxon>
    </lineage>
</organism>
<sequence>MDISVTLRDAADGGVIARTVVPSRELPPTFDGTQLLEAADHVWRVVRAEPAFREEYELIGELELTLRRVEQEPRVEMLPARDIHFSMSSISDRLPDIAGPLDGRSVLLIKDDLWRDVELVAPSGADAVTENLKAIRRIQTEFRSGPGFTELHLRTTPAEPLAGVTFTVEDLAAGLGTTTHFVRPVGIEGRGVVQGGYALSVADGVHVYGLVDTASRITVAALHRTGIGSAQTATAFGTLLRARGLELVDWRAGLRTDDAEVLAGWFGAPPQALWR</sequence>
<dbReference type="Proteomes" id="UP000730482">
    <property type="component" value="Unassembled WGS sequence"/>
</dbReference>
<name>A0ABS5L0H0_9ACTN</name>
<evidence type="ECO:0008006" key="3">
    <source>
        <dbReference type="Google" id="ProtNLM"/>
    </source>
</evidence>
<gene>
    <name evidence="1" type="ORF">KGQ19_33225</name>
</gene>
<dbReference type="RefSeq" id="WP_212016658.1">
    <property type="nucleotide sequence ID" value="NZ_JAAFYZ010000153.1"/>
</dbReference>
<evidence type="ECO:0000313" key="1">
    <source>
        <dbReference type="EMBL" id="MBS2551740.1"/>
    </source>
</evidence>
<dbReference type="EMBL" id="JAAFYZ010000153">
    <property type="protein sequence ID" value="MBS2551740.1"/>
    <property type="molecule type" value="Genomic_DNA"/>
</dbReference>
<evidence type="ECO:0000313" key="2">
    <source>
        <dbReference type="Proteomes" id="UP000730482"/>
    </source>
</evidence>
<protein>
    <recommendedName>
        <fullName evidence="3">GNAT family N-acetyltransferase</fullName>
    </recommendedName>
</protein>
<comment type="caution">
    <text evidence="1">The sequence shown here is derived from an EMBL/GenBank/DDBJ whole genome shotgun (WGS) entry which is preliminary data.</text>
</comment>
<keyword evidence="2" id="KW-1185">Reference proteome</keyword>